<evidence type="ECO:0000256" key="1">
    <source>
        <dbReference type="SAM" id="SignalP"/>
    </source>
</evidence>
<accession>A0A9P8C8E8</accession>
<feature type="chain" id="PRO_5040132818" description="Secreted protein" evidence="1">
    <location>
        <begin position="20"/>
        <end position="86"/>
    </location>
</feature>
<evidence type="ECO:0008006" key="4">
    <source>
        <dbReference type="Google" id="ProtNLM"/>
    </source>
</evidence>
<comment type="caution">
    <text evidence="2">The sequence shown here is derived from an EMBL/GenBank/DDBJ whole genome shotgun (WGS) entry which is preliminary data.</text>
</comment>
<sequence length="86" mass="9879">MVLLCCGFVWFISPRGACCHFRLASHKGFQEHTGAGLVPRQIDRCTMAAAALLGMEYKGRFAYHMKKRRGKWRMNVWFRSLASIRG</sequence>
<keyword evidence="1" id="KW-0732">Signal</keyword>
<dbReference type="Proteomes" id="UP000824998">
    <property type="component" value="Unassembled WGS sequence"/>
</dbReference>
<keyword evidence="3" id="KW-1185">Reference proteome</keyword>
<feature type="signal peptide" evidence="1">
    <location>
        <begin position="1"/>
        <end position="19"/>
    </location>
</feature>
<gene>
    <name evidence="2" type="ORF">BJ875DRAFT_453195</name>
</gene>
<organism evidence="2 3">
    <name type="scientific">Amylocarpus encephaloides</name>
    <dbReference type="NCBI Taxonomy" id="45428"/>
    <lineage>
        <taxon>Eukaryota</taxon>
        <taxon>Fungi</taxon>
        <taxon>Dikarya</taxon>
        <taxon>Ascomycota</taxon>
        <taxon>Pezizomycotina</taxon>
        <taxon>Leotiomycetes</taxon>
        <taxon>Helotiales</taxon>
        <taxon>Helotiales incertae sedis</taxon>
        <taxon>Amylocarpus</taxon>
    </lineage>
</organism>
<reference evidence="2" key="1">
    <citation type="journal article" date="2021" name="IMA Fungus">
        <title>Genomic characterization of three marine fungi, including Emericellopsis atlantica sp. nov. with signatures of a generalist lifestyle and marine biomass degradation.</title>
        <authorList>
            <person name="Hagestad O.C."/>
            <person name="Hou L."/>
            <person name="Andersen J.H."/>
            <person name="Hansen E.H."/>
            <person name="Altermark B."/>
            <person name="Li C."/>
            <person name="Kuhnert E."/>
            <person name="Cox R.J."/>
            <person name="Crous P.W."/>
            <person name="Spatafora J.W."/>
            <person name="Lail K."/>
            <person name="Amirebrahimi M."/>
            <person name="Lipzen A."/>
            <person name="Pangilinan J."/>
            <person name="Andreopoulos W."/>
            <person name="Hayes R.D."/>
            <person name="Ng V."/>
            <person name="Grigoriev I.V."/>
            <person name="Jackson S.A."/>
            <person name="Sutton T.D.S."/>
            <person name="Dobson A.D.W."/>
            <person name="Rama T."/>
        </authorList>
    </citation>
    <scope>NUCLEOTIDE SEQUENCE</scope>
    <source>
        <strain evidence="2">TRa018bII</strain>
    </source>
</reference>
<proteinExistence type="predicted"/>
<dbReference type="AlphaFoldDB" id="A0A9P8C8E8"/>
<name>A0A9P8C8E8_9HELO</name>
<evidence type="ECO:0000313" key="2">
    <source>
        <dbReference type="EMBL" id="KAG9237689.1"/>
    </source>
</evidence>
<protein>
    <recommendedName>
        <fullName evidence="4">Secreted protein</fullName>
    </recommendedName>
</protein>
<dbReference type="EMBL" id="MU251382">
    <property type="protein sequence ID" value="KAG9237689.1"/>
    <property type="molecule type" value="Genomic_DNA"/>
</dbReference>
<evidence type="ECO:0000313" key="3">
    <source>
        <dbReference type="Proteomes" id="UP000824998"/>
    </source>
</evidence>